<keyword evidence="7" id="KW-1133">Transmembrane helix</keyword>
<dbReference type="EMBL" id="JAFMNX010000001">
    <property type="protein sequence ID" value="MBS9720448.1"/>
    <property type="molecule type" value="Genomic_DNA"/>
</dbReference>
<keyword evidence="7" id="KW-0472">Membrane</keyword>
<keyword evidence="5" id="KW-0430">Lectin</keyword>
<keyword evidence="8" id="KW-0732">Signal</keyword>
<evidence type="ECO:0000256" key="8">
    <source>
        <dbReference type="SAM" id="SignalP"/>
    </source>
</evidence>
<evidence type="ECO:0000256" key="4">
    <source>
        <dbReference type="ARBA" id="ARBA00022475"/>
    </source>
</evidence>
<gene>
    <name evidence="9" type="ORF">JYU29_07100</name>
</gene>
<dbReference type="Pfam" id="PF07886">
    <property type="entry name" value="BA14K"/>
    <property type="match status" value="1"/>
</dbReference>
<evidence type="ECO:0000256" key="2">
    <source>
        <dbReference type="ARBA" id="ARBA00010270"/>
    </source>
</evidence>
<protein>
    <recommendedName>
        <fullName evidence="3">Lectin-like protein BA14k</fullName>
    </recommendedName>
</protein>
<feature type="signal peptide" evidence="8">
    <location>
        <begin position="1"/>
        <end position="27"/>
    </location>
</feature>
<dbReference type="RefSeq" id="WP_213983974.1">
    <property type="nucleotide sequence ID" value="NZ_JAFMNX010000001.1"/>
</dbReference>
<evidence type="ECO:0000256" key="7">
    <source>
        <dbReference type="SAM" id="Phobius"/>
    </source>
</evidence>
<evidence type="ECO:0000256" key="6">
    <source>
        <dbReference type="ARBA" id="ARBA00025321"/>
    </source>
</evidence>
<keyword evidence="4" id="KW-1003">Cell membrane</keyword>
<evidence type="ECO:0000313" key="9">
    <source>
        <dbReference type="EMBL" id="MBS9720448.1"/>
    </source>
</evidence>
<organism evidence="9 10">
    <name type="scientific">Tianweitania aestuarii</name>
    <dbReference type="NCBI Taxonomy" id="2814886"/>
    <lineage>
        <taxon>Bacteria</taxon>
        <taxon>Pseudomonadati</taxon>
        <taxon>Pseudomonadota</taxon>
        <taxon>Alphaproteobacteria</taxon>
        <taxon>Hyphomicrobiales</taxon>
        <taxon>Phyllobacteriaceae</taxon>
        <taxon>Tianweitania</taxon>
    </lineage>
</organism>
<dbReference type="InterPro" id="IPR012413">
    <property type="entry name" value="BA14K"/>
</dbReference>
<feature type="chain" id="PRO_5046352053" description="Lectin-like protein BA14k" evidence="8">
    <location>
        <begin position="28"/>
        <end position="154"/>
    </location>
</feature>
<comment type="caution">
    <text evidence="9">The sequence shown here is derived from an EMBL/GenBank/DDBJ whole genome shotgun (WGS) entry which is preliminary data.</text>
</comment>
<proteinExistence type="inferred from homology"/>
<comment type="similarity">
    <text evidence="2">Belongs to the BA14k family.</text>
</comment>
<feature type="transmembrane region" description="Helical" evidence="7">
    <location>
        <begin position="89"/>
        <end position="107"/>
    </location>
</feature>
<comment type="subcellular location">
    <subcellularLocation>
        <location evidence="1">Membrane</location>
        <topology evidence="1">Single-pass membrane protein</topology>
    </subcellularLocation>
</comment>
<evidence type="ECO:0000313" key="10">
    <source>
        <dbReference type="Proteomes" id="UP001297272"/>
    </source>
</evidence>
<comment type="function">
    <text evidence="6">Has immunoglobulin-binding and hemagglutination properties, and can bind to mannose. Essential for virulence. May be involved in LPS biosynthesis or polysaccharide transport.</text>
</comment>
<accession>A0ABS5RTS4</accession>
<dbReference type="Proteomes" id="UP001297272">
    <property type="component" value="Unassembled WGS sequence"/>
</dbReference>
<evidence type="ECO:0000256" key="1">
    <source>
        <dbReference type="ARBA" id="ARBA00004167"/>
    </source>
</evidence>
<reference evidence="9 10" key="1">
    <citation type="submission" date="2021-03" db="EMBL/GenBank/DDBJ databases">
        <title>Tianweitania aestuarii sp. nov., isolated from a tidal flat.</title>
        <authorList>
            <person name="Park S."/>
            <person name="Yoon J.-H."/>
        </authorList>
    </citation>
    <scope>NUCLEOTIDE SEQUENCE [LARGE SCALE GENOMIC DNA]</scope>
    <source>
        <strain evidence="9 10">BSSL-BM11</strain>
    </source>
</reference>
<evidence type="ECO:0000256" key="5">
    <source>
        <dbReference type="ARBA" id="ARBA00022734"/>
    </source>
</evidence>
<name>A0ABS5RTS4_9HYPH</name>
<evidence type="ECO:0000256" key="3">
    <source>
        <dbReference type="ARBA" id="ARBA00020552"/>
    </source>
</evidence>
<keyword evidence="10" id="KW-1185">Reference proteome</keyword>
<sequence>MNKIWKSVGAAAISAMMAATTFVPAQAAMGVERPSAPVSKSATAQPLEVQYRRHGHRRGYHRDHRGRHYYNGHRGYRHYRKGYRRHGNAWYPAAAFLGGAIIGGAIANSQSAPRVRRGSSHVQWCYDRYRSYRASDNTYQPYNGPRRQCNSPYR</sequence>
<keyword evidence="7" id="KW-0812">Transmembrane</keyword>